<dbReference type="AlphaFoldDB" id="B9CMN5"/>
<protein>
    <submittedName>
        <fullName evidence="1">Uncharacterized protein</fullName>
    </submittedName>
</protein>
<accession>B9CMN5</accession>
<dbReference type="EMBL" id="ACFE01000002">
    <property type="protein sequence ID" value="EEE17214.1"/>
    <property type="molecule type" value="Genomic_DNA"/>
</dbReference>
<evidence type="ECO:0000313" key="1">
    <source>
        <dbReference type="EMBL" id="EEE17214.1"/>
    </source>
</evidence>
<name>B9CMN5_LANR4</name>
<dbReference type="Proteomes" id="UP000004070">
    <property type="component" value="Unassembled WGS sequence"/>
</dbReference>
<proteinExistence type="predicted"/>
<comment type="caution">
    <text evidence="1">The sequence shown here is derived from an EMBL/GenBank/DDBJ whole genome shotgun (WGS) entry which is preliminary data.</text>
</comment>
<evidence type="ECO:0000313" key="2">
    <source>
        <dbReference type="Proteomes" id="UP000004070"/>
    </source>
</evidence>
<gene>
    <name evidence="1" type="ORF">ATORI0001_1578</name>
</gene>
<organism evidence="1 2">
    <name type="scientific">Lancefieldella rimae (strain ATCC 49626 / DSM 7090 / CCUG 31168 / NBRC 15546 / VPI D140H-11A)</name>
    <name type="common">Atopobium rimae</name>
    <dbReference type="NCBI Taxonomy" id="553184"/>
    <lineage>
        <taxon>Bacteria</taxon>
        <taxon>Bacillati</taxon>
        <taxon>Actinomycetota</taxon>
        <taxon>Coriobacteriia</taxon>
        <taxon>Coriobacteriales</taxon>
        <taxon>Atopobiaceae</taxon>
        <taxon>Lancefieldella</taxon>
    </lineage>
</organism>
<reference evidence="1 2" key="1">
    <citation type="submission" date="2009-01" db="EMBL/GenBank/DDBJ databases">
        <authorList>
            <person name="Madupu R."/>
            <person name="Sebastian Y."/>
            <person name="Durkin A.S."/>
            <person name="Torralba M."/>
            <person name="Methe B."/>
            <person name="Sutton G.G."/>
            <person name="Strausberg R.L."/>
            <person name="Nelson K.E."/>
        </authorList>
    </citation>
    <scope>NUCLEOTIDE SEQUENCE [LARGE SCALE GENOMIC DNA]</scope>
    <source>
        <strain evidence="1 2">ATCC 49626</strain>
    </source>
</reference>
<sequence>MAAIAIGNNIGLPNLGYQHSQSVARRAFFLYTTQETQGST</sequence>